<evidence type="ECO:0000256" key="5">
    <source>
        <dbReference type="ARBA" id="ARBA00022517"/>
    </source>
</evidence>
<evidence type="ECO:0000259" key="10">
    <source>
        <dbReference type="Pfam" id="PF09377"/>
    </source>
</evidence>
<dbReference type="GO" id="GO:0042134">
    <property type="term" value="F:rRNA primary transcript binding"/>
    <property type="evidence" value="ECO:0007669"/>
    <property type="project" value="EnsemblFungi"/>
</dbReference>
<evidence type="ECO:0000256" key="2">
    <source>
        <dbReference type="ARBA" id="ARBA00004496"/>
    </source>
</evidence>
<accession>B6K6Z0</accession>
<proteinExistence type="inferred from homology"/>
<dbReference type="PROSITE" id="PS01267">
    <property type="entry name" value="UPF0023"/>
    <property type="match status" value="1"/>
</dbReference>
<dbReference type="RefSeq" id="XP_002175587.1">
    <property type="nucleotide sequence ID" value="XM_002175551.1"/>
</dbReference>
<name>B6K6Z0_SCHJY</name>
<dbReference type="SUPFAM" id="SSF109728">
    <property type="entry name" value="Hypothetical protein AF0491, middle domain"/>
    <property type="match status" value="1"/>
</dbReference>
<dbReference type="Gene3D" id="3.30.1250.10">
    <property type="entry name" value="Ribosome maturation protein SBDS, N-terminal domain"/>
    <property type="match status" value="1"/>
</dbReference>
<evidence type="ECO:0000313" key="13">
    <source>
        <dbReference type="JaponicusDB" id="SJAG_04491"/>
    </source>
</evidence>
<evidence type="ECO:0000313" key="12">
    <source>
        <dbReference type="EMBL" id="EEB09294.1"/>
    </source>
</evidence>
<comment type="subunit">
    <text evidence="7">Associates with the 60S ribosomal subunit.</text>
</comment>
<dbReference type="eggNOG" id="KOG2917">
    <property type="taxonomic scope" value="Eukaryota"/>
</dbReference>
<dbReference type="InterPro" id="IPR039100">
    <property type="entry name" value="Sdo1/SBDS-like"/>
</dbReference>
<evidence type="ECO:0000259" key="9">
    <source>
        <dbReference type="Pfam" id="PF01172"/>
    </source>
</evidence>
<reference evidence="12 14" key="1">
    <citation type="journal article" date="2011" name="Science">
        <title>Comparative functional genomics of the fission yeasts.</title>
        <authorList>
            <person name="Rhind N."/>
            <person name="Chen Z."/>
            <person name="Yassour M."/>
            <person name="Thompson D.A."/>
            <person name="Haas B.J."/>
            <person name="Habib N."/>
            <person name="Wapinski I."/>
            <person name="Roy S."/>
            <person name="Lin M.F."/>
            <person name="Heiman D.I."/>
            <person name="Young S.K."/>
            <person name="Furuya K."/>
            <person name="Guo Y."/>
            <person name="Pidoux A."/>
            <person name="Chen H.M."/>
            <person name="Robbertse B."/>
            <person name="Goldberg J.M."/>
            <person name="Aoki K."/>
            <person name="Bayne E.H."/>
            <person name="Berlin A.M."/>
            <person name="Desjardins C.A."/>
            <person name="Dobbs E."/>
            <person name="Dukaj L."/>
            <person name="Fan L."/>
            <person name="FitzGerald M.G."/>
            <person name="French C."/>
            <person name="Gujja S."/>
            <person name="Hansen K."/>
            <person name="Keifenheim D."/>
            <person name="Levin J.Z."/>
            <person name="Mosher R.A."/>
            <person name="Mueller C.A."/>
            <person name="Pfiffner J."/>
            <person name="Priest M."/>
            <person name="Russ C."/>
            <person name="Smialowska A."/>
            <person name="Swoboda P."/>
            <person name="Sykes S.M."/>
            <person name="Vaughn M."/>
            <person name="Vengrova S."/>
            <person name="Yoder R."/>
            <person name="Zeng Q."/>
            <person name="Allshire R."/>
            <person name="Baulcombe D."/>
            <person name="Birren B.W."/>
            <person name="Brown W."/>
            <person name="Ekwall K."/>
            <person name="Kellis M."/>
            <person name="Leatherwood J."/>
            <person name="Levin H."/>
            <person name="Margalit H."/>
            <person name="Martienssen R."/>
            <person name="Nieduszynski C.A."/>
            <person name="Spatafora J.W."/>
            <person name="Friedman N."/>
            <person name="Dalgaard J.Z."/>
            <person name="Baumann P."/>
            <person name="Niki H."/>
            <person name="Regev A."/>
            <person name="Nusbaum C."/>
        </authorList>
    </citation>
    <scope>NUCLEOTIDE SEQUENCE [LARGE SCALE GENOMIC DNA]</scope>
    <source>
        <strain evidence="14">yFS275 / FY16936</strain>
    </source>
</reference>
<dbReference type="GO" id="GO:0042256">
    <property type="term" value="P:cytosolic ribosome assembly"/>
    <property type="evidence" value="ECO:0007669"/>
    <property type="project" value="EnsemblFungi"/>
</dbReference>
<gene>
    <name evidence="13" type="primary">sdo1</name>
    <name evidence="12" type="ORF">SJAG_04491</name>
</gene>
<evidence type="ECO:0000313" key="14">
    <source>
        <dbReference type="Proteomes" id="UP000001744"/>
    </source>
</evidence>
<dbReference type="InterPro" id="IPR036786">
    <property type="entry name" value="Ribosome_mat_SBDS_N_sf"/>
</dbReference>
<feature type="domain" description="Ribosome maturation protein SDO1/SBDS C-terminal" evidence="11">
    <location>
        <begin position="174"/>
        <end position="239"/>
    </location>
</feature>
<feature type="domain" description="Ribosome maturation protein SDO1/SBDS N-terminal" evidence="9">
    <location>
        <begin position="14"/>
        <end position="100"/>
    </location>
</feature>
<dbReference type="PANTHER" id="PTHR10927:SF1">
    <property type="entry name" value="RIBOSOME MATURATION PROTEIN SBDS"/>
    <property type="match status" value="1"/>
</dbReference>
<evidence type="ECO:0000256" key="8">
    <source>
        <dbReference type="ARBA" id="ARBA00071414"/>
    </source>
</evidence>
<dbReference type="OrthoDB" id="10253092at2759"/>
<dbReference type="EMBL" id="KE651168">
    <property type="protein sequence ID" value="EEB09294.1"/>
    <property type="molecule type" value="Genomic_DNA"/>
</dbReference>
<dbReference type="GO" id="GO:0005085">
    <property type="term" value="F:guanyl-nucleotide exchange factor activity"/>
    <property type="evidence" value="ECO:0007669"/>
    <property type="project" value="EnsemblFungi"/>
</dbReference>
<dbReference type="GO" id="GO:0005737">
    <property type="term" value="C:cytoplasm"/>
    <property type="evidence" value="ECO:0007669"/>
    <property type="project" value="UniProtKB-SubCell"/>
</dbReference>
<feature type="domain" description="Ribosome maturation protein SDO1/SBDS central" evidence="10">
    <location>
        <begin position="109"/>
        <end position="172"/>
    </location>
</feature>
<dbReference type="HOGENOM" id="CLU_043216_1_1_1"/>
<dbReference type="InterPro" id="IPR019783">
    <property type="entry name" value="SDO1/SBDS_N"/>
</dbReference>
<dbReference type="JaponicusDB" id="SJAG_04491">
    <property type="gene designation" value="sdo1"/>
</dbReference>
<organism evidence="12 14">
    <name type="scientific">Schizosaccharomyces japonicus (strain yFS275 / FY16936)</name>
    <name type="common">Fission yeast</name>
    <dbReference type="NCBI Taxonomy" id="402676"/>
    <lineage>
        <taxon>Eukaryota</taxon>
        <taxon>Fungi</taxon>
        <taxon>Dikarya</taxon>
        <taxon>Ascomycota</taxon>
        <taxon>Taphrinomycotina</taxon>
        <taxon>Schizosaccharomycetes</taxon>
        <taxon>Schizosaccharomycetales</taxon>
        <taxon>Schizosaccharomycetaceae</taxon>
        <taxon>Schizosaccharomyces</taxon>
    </lineage>
</organism>
<evidence type="ECO:0000256" key="3">
    <source>
        <dbReference type="ARBA" id="ARBA00007433"/>
    </source>
</evidence>
<dbReference type="SUPFAM" id="SSF89895">
    <property type="entry name" value="FYSH domain"/>
    <property type="match status" value="1"/>
</dbReference>
<dbReference type="InterPro" id="IPR037188">
    <property type="entry name" value="Sdo1/SBDS_central_sf"/>
</dbReference>
<dbReference type="Proteomes" id="UP000001744">
    <property type="component" value="Unassembled WGS sequence"/>
</dbReference>
<comment type="subcellular location">
    <subcellularLocation>
        <location evidence="2">Cytoplasm</location>
    </subcellularLocation>
    <subcellularLocation>
        <location evidence="1">Nucleus</location>
    </subcellularLocation>
</comment>
<dbReference type="GO" id="GO:0070181">
    <property type="term" value="F:small ribosomal subunit rRNA binding"/>
    <property type="evidence" value="ECO:0007669"/>
    <property type="project" value="EnsemblFungi"/>
</dbReference>
<comment type="similarity">
    <text evidence="3">Belongs to the SDO1/SBDS family.</text>
</comment>
<evidence type="ECO:0000256" key="7">
    <source>
        <dbReference type="ARBA" id="ARBA00049708"/>
    </source>
</evidence>
<dbReference type="InterPro" id="IPR002140">
    <property type="entry name" value="Sdo1/SBDS"/>
</dbReference>
<dbReference type="InterPro" id="IPR046928">
    <property type="entry name" value="SDO1/SBDS_C"/>
</dbReference>
<evidence type="ECO:0000259" key="11">
    <source>
        <dbReference type="Pfam" id="PF20268"/>
    </source>
</evidence>
<sequence length="240" mass="27112">MAINQPSGQIRLTNVSIVKMKRGGKRFEIACYKNKVMEWRNKIETDLDEVLQIHSVFTNVSKGLVAGKQDLKKAFGTDNQDEIILEILKKGDLQVGEKERNYQLSSMFRDIVSHIASMCMNPNTKLPYPSTIIEKALTDSGFSVSTSKNAKSQALEAIKMLQQKNVLPIERARMRVSIVTSVKEGKALRDRLKAMADEVEEENIDDEYELVVVVQPGAYKTIEELIRNETKGRGMVQVLH</sequence>
<dbReference type="Gene3D" id="1.10.10.900">
    <property type="entry name" value="SBDS protein C-terminal domain, subdomain 1"/>
    <property type="match status" value="1"/>
</dbReference>
<keyword evidence="5" id="KW-0690">Ribosome biogenesis</keyword>
<dbReference type="InterPro" id="IPR018978">
    <property type="entry name" value="SDO1/SBDS_central"/>
</dbReference>
<dbReference type="FunFam" id="3.30.1250.10:FF:000001">
    <property type="entry name" value="SBDS, ribosome maturation factor"/>
    <property type="match status" value="1"/>
</dbReference>
<dbReference type="Gene3D" id="3.30.70.240">
    <property type="match status" value="1"/>
</dbReference>
<dbReference type="OMA" id="AVNPQMD"/>
<evidence type="ECO:0000256" key="4">
    <source>
        <dbReference type="ARBA" id="ARBA00022490"/>
    </source>
</evidence>
<dbReference type="GO" id="GO:0005634">
    <property type="term" value="C:nucleus"/>
    <property type="evidence" value="ECO:0007669"/>
    <property type="project" value="UniProtKB-SubCell"/>
</dbReference>
<dbReference type="GeneID" id="7051850"/>
<dbReference type="VEuPathDB" id="FungiDB:SJAG_04491"/>
<keyword evidence="4" id="KW-0963">Cytoplasm</keyword>
<evidence type="ECO:0000256" key="1">
    <source>
        <dbReference type="ARBA" id="ARBA00004123"/>
    </source>
</evidence>
<dbReference type="AlphaFoldDB" id="B6K6Z0"/>
<evidence type="ECO:0000256" key="6">
    <source>
        <dbReference type="ARBA" id="ARBA00023242"/>
    </source>
</evidence>
<keyword evidence="6" id="KW-0539">Nucleus</keyword>
<keyword evidence="14" id="KW-1185">Reference proteome</keyword>
<dbReference type="NCBIfam" id="TIGR00291">
    <property type="entry name" value="RNA_SBDS"/>
    <property type="match status" value="1"/>
</dbReference>
<dbReference type="PANTHER" id="PTHR10927">
    <property type="entry name" value="RIBOSOME MATURATION PROTEIN SBDS"/>
    <property type="match status" value="1"/>
</dbReference>
<dbReference type="Pfam" id="PF20268">
    <property type="entry name" value="SBDS_C"/>
    <property type="match status" value="1"/>
</dbReference>
<dbReference type="STRING" id="402676.B6K6Z0"/>
<dbReference type="InterPro" id="IPR018023">
    <property type="entry name" value="Ribosome_mat_SBDS_CS"/>
</dbReference>
<dbReference type="GO" id="GO:1990932">
    <property type="term" value="F:5.8S rRNA binding"/>
    <property type="evidence" value="ECO:0007669"/>
    <property type="project" value="EnsemblFungi"/>
</dbReference>
<dbReference type="GO" id="GO:0070180">
    <property type="term" value="F:large ribosomal subunit rRNA binding"/>
    <property type="evidence" value="ECO:0007669"/>
    <property type="project" value="EnsemblFungi"/>
</dbReference>
<dbReference type="Pfam" id="PF01172">
    <property type="entry name" value="SBDS_N"/>
    <property type="match status" value="1"/>
</dbReference>
<protein>
    <recommendedName>
        <fullName evidence="8">Ribosome maturation protein SDO1</fullName>
    </recommendedName>
</protein>
<dbReference type="Pfam" id="PF09377">
    <property type="entry name" value="SBDS_domain_II"/>
    <property type="match status" value="1"/>
</dbReference>